<evidence type="ECO:0000313" key="7">
    <source>
        <dbReference type="EMBL" id="MBB5376355.1"/>
    </source>
</evidence>
<organism evidence="7 8">
    <name type="scientific">Deinococcus metalli</name>
    <dbReference type="NCBI Taxonomy" id="1141878"/>
    <lineage>
        <taxon>Bacteria</taxon>
        <taxon>Thermotogati</taxon>
        <taxon>Deinococcota</taxon>
        <taxon>Deinococci</taxon>
        <taxon>Deinococcales</taxon>
        <taxon>Deinococcaceae</taxon>
        <taxon>Deinococcus</taxon>
    </lineage>
</organism>
<evidence type="ECO:0000259" key="5">
    <source>
        <dbReference type="PROSITE" id="PS50977"/>
    </source>
</evidence>
<dbReference type="GO" id="GO:0003677">
    <property type="term" value="F:DNA binding"/>
    <property type="evidence" value="ECO:0007669"/>
    <property type="project" value="UniProtKB-UniRule"/>
</dbReference>
<dbReference type="SUPFAM" id="SSF48498">
    <property type="entry name" value="Tetracyclin repressor-like, C-terminal domain"/>
    <property type="match status" value="1"/>
</dbReference>
<reference evidence="6" key="4">
    <citation type="submission" date="2024-05" db="EMBL/GenBank/DDBJ databases">
        <authorList>
            <person name="Sun Q."/>
            <person name="Zhou Y."/>
        </authorList>
    </citation>
    <scope>NUCLEOTIDE SEQUENCE</scope>
    <source>
        <strain evidence="6">CGMCC 1.18437</strain>
    </source>
</reference>
<dbReference type="Gene3D" id="1.10.10.60">
    <property type="entry name" value="Homeodomain-like"/>
    <property type="match status" value="1"/>
</dbReference>
<dbReference type="Proteomes" id="UP000539473">
    <property type="component" value="Unassembled WGS sequence"/>
</dbReference>
<dbReference type="Gene3D" id="1.10.357.10">
    <property type="entry name" value="Tetracycline Repressor, domain 2"/>
    <property type="match status" value="1"/>
</dbReference>
<dbReference type="InterPro" id="IPR009057">
    <property type="entry name" value="Homeodomain-like_sf"/>
</dbReference>
<feature type="domain" description="HTH tetR-type" evidence="5">
    <location>
        <begin position="10"/>
        <end position="70"/>
    </location>
</feature>
<comment type="caution">
    <text evidence="7">The sequence shown here is derived from an EMBL/GenBank/DDBJ whole genome shotgun (WGS) entry which is preliminary data.</text>
</comment>
<name>A0A7W8NQ12_9DEIO</name>
<dbReference type="PROSITE" id="PS50977">
    <property type="entry name" value="HTH_TETR_2"/>
    <property type="match status" value="1"/>
</dbReference>
<evidence type="ECO:0000256" key="1">
    <source>
        <dbReference type="ARBA" id="ARBA00023015"/>
    </source>
</evidence>
<evidence type="ECO:0000313" key="6">
    <source>
        <dbReference type="EMBL" id="GHF38910.1"/>
    </source>
</evidence>
<evidence type="ECO:0000256" key="3">
    <source>
        <dbReference type="ARBA" id="ARBA00023163"/>
    </source>
</evidence>
<dbReference type="EMBL" id="JACHFK010000003">
    <property type="protein sequence ID" value="MBB5376355.1"/>
    <property type="molecule type" value="Genomic_DNA"/>
</dbReference>
<dbReference type="SUPFAM" id="SSF46689">
    <property type="entry name" value="Homeodomain-like"/>
    <property type="match status" value="1"/>
</dbReference>
<dbReference type="Proteomes" id="UP000619376">
    <property type="component" value="Unassembled WGS sequence"/>
</dbReference>
<accession>A0A7W8NQ12</accession>
<dbReference type="RefSeq" id="WP_184110839.1">
    <property type="nucleotide sequence ID" value="NZ_BNAJ01000003.1"/>
</dbReference>
<dbReference type="InterPro" id="IPR036271">
    <property type="entry name" value="Tet_transcr_reg_TetR-rel_C_sf"/>
</dbReference>
<evidence type="ECO:0000313" key="9">
    <source>
        <dbReference type="Proteomes" id="UP000619376"/>
    </source>
</evidence>
<dbReference type="EMBL" id="BNAJ01000003">
    <property type="protein sequence ID" value="GHF38910.1"/>
    <property type="molecule type" value="Genomic_DNA"/>
</dbReference>
<feature type="DNA-binding region" description="H-T-H motif" evidence="4">
    <location>
        <begin position="33"/>
        <end position="52"/>
    </location>
</feature>
<reference evidence="9" key="2">
    <citation type="journal article" date="2019" name="Int. J. Syst. Evol. Microbiol.">
        <title>The Global Catalogue of Microorganisms (GCM) 10K type strain sequencing project: providing services to taxonomists for standard genome sequencing and annotation.</title>
        <authorList>
            <consortium name="The Broad Institute Genomics Platform"/>
            <consortium name="The Broad Institute Genome Sequencing Center for Infectious Disease"/>
            <person name="Wu L."/>
            <person name="Ma J."/>
        </authorList>
    </citation>
    <scope>NUCLEOTIDE SEQUENCE [LARGE SCALE GENOMIC DNA]</scope>
    <source>
        <strain evidence="9">CGMCC 1.18437</strain>
    </source>
</reference>
<keyword evidence="2 4" id="KW-0238">DNA-binding</keyword>
<evidence type="ECO:0000313" key="8">
    <source>
        <dbReference type="Proteomes" id="UP000539473"/>
    </source>
</evidence>
<dbReference type="PANTHER" id="PTHR47506">
    <property type="entry name" value="TRANSCRIPTIONAL REGULATORY PROTEIN"/>
    <property type="match status" value="1"/>
</dbReference>
<gene>
    <name evidence="6" type="ORF">GCM10017781_14260</name>
    <name evidence="7" type="ORF">HNQ07_001812</name>
</gene>
<evidence type="ECO:0000256" key="4">
    <source>
        <dbReference type="PROSITE-ProRule" id="PRU00335"/>
    </source>
</evidence>
<dbReference type="InterPro" id="IPR001647">
    <property type="entry name" value="HTH_TetR"/>
</dbReference>
<dbReference type="PANTHER" id="PTHR47506:SF7">
    <property type="entry name" value="TRANSCRIPTIONAL REGULATORY PROTEIN"/>
    <property type="match status" value="1"/>
</dbReference>
<keyword evidence="1" id="KW-0805">Transcription regulation</keyword>
<dbReference type="AlphaFoldDB" id="A0A7W8NQ12"/>
<dbReference type="PRINTS" id="PR00455">
    <property type="entry name" value="HTHTETR"/>
</dbReference>
<proteinExistence type="predicted"/>
<keyword evidence="9" id="KW-1185">Reference proteome</keyword>
<reference evidence="6" key="1">
    <citation type="journal article" date="2014" name="Int. J. Syst. Evol. Microbiol.">
        <title>Complete genome of a new Firmicutes species belonging to the dominant human colonic microbiota ('Ruminococcus bicirculans') reveals two chromosomes and a selective capacity to utilize plant glucans.</title>
        <authorList>
            <consortium name="NISC Comparative Sequencing Program"/>
            <person name="Wegmann U."/>
            <person name="Louis P."/>
            <person name="Goesmann A."/>
            <person name="Henrissat B."/>
            <person name="Duncan S.H."/>
            <person name="Flint H.J."/>
        </authorList>
    </citation>
    <scope>NUCLEOTIDE SEQUENCE</scope>
    <source>
        <strain evidence="6">CGMCC 1.18437</strain>
    </source>
</reference>
<keyword evidence="3" id="KW-0804">Transcription</keyword>
<dbReference type="Pfam" id="PF00440">
    <property type="entry name" value="TetR_N"/>
    <property type="match status" value="1"/>
</dbReference>
<protein>
    <submittedName>
        <fullName evidence="6">TetR family transcriptional regulator</fullName>
    </submittedName>
    <submittedName>
        <fullName evidence="7">TetR/AcrR family transcriptional repressor of nem operon</fullName>
    </submittedName>
</protein>
<reference evidence="7 8" key="3">
    <citation type="submission" date="2020-08" db="EMBL/GenBank/DDBJ databases">
        <title>Genomic Encyclopedia of Type Strains, Phase IV (KMG-IV): sequencing the most valuable type-strain genomes for metagenomic binning, comparative biology and taxonomic classification.</title>
        <authorList>
            <person name="Goeker M."/>
        </authorList>
    </citation>
    <scope>NUCLEOTIDE SEQUENCE [LARGE SCALE GENOMIC DNA]</scope>
    <source>
        <strain evidence="7 8">DSM 27521</strain>
    </source>
</reference>
<sequence length="195" mass="20461">MARYPKDHRQHTRERIVQAATEAFKTEGIDGVGVARVMGKAGLTHGGFYAHFQSKDELVGEVLAGGLDAAVHPRVQAAREAGEGLAGVVRGYVNRAHRDHPATGCVLPALSGEVARQPQAVRGALTASLERLIADMSELSTAPDAAARRADALATLAGMVGALALSRAVCDPALSDEVLKATRDELMRRHTPGTG</sequence>
<evidence type="ECO:0000256" key="2">
    <source>
        <dbReference type="ARBA" id="ARBA00023125"/>
    </source>
</evidence>